<comment type="caution">
    <text evidence="2">The sequence shown here is derived from an EMBL/GenBank/DDBJ whole genome shotgun (WGS) entry which is preliminary data.</text>
</comment>
<evidence type="ECO:0000256" key="1">
    <source>
        <dbReference type="SAM" id="SignalP"/>
    </source>
</evidence>
<dbReference type="EMBL" id="LKCW01000050">
    <property type="protein sequence ID" value="KPM42376.1"/>
    <property type="molecule type" value="Genomic_DNA"/>
</dbReference>
<dbReference type="Proteomes" id="UP000050424">
    <property type="component" value="Unassembled WGS sequence"/>
</dbReference>
<keyword evidence="3" id="KW-1185">Reference proteome</keyword>
<evidence type="ECO:0000313" key="3">
    <source>
        <dbReference type="Proteomes" id="UP000050424"/>
    </source>
</evidence>
<accession>A0A0P7BGL2</accession>
<organism evidence="2 3">
    <name type="scientific">Neonectria ditissima</name>
    <dbReference type="NCBI Taxonomy" id="78410"/>
    <lineage>
        <taxon>Eukaryota</taxon>
        <taxon>Fungi</taxon>
        <taxon>Dikarya</taxon>
        <taxon>Ascomycota</taxon>
        <taxon>Pezizomycotina</taxon>
        <taxon>Sordariomycetes</taxon>
        <taxon>Hypocreomycetidae</taxon>
        <taxon>Hypocreales</taxon>
        <taxon>Nectriaceae</taxon>
        <taxon>Neonectria</taxon>
    </lineage>
</organism>
<reference evidence="2 3" key="1">
    <citation type="submission" date="2015-09" db="EMBL/GenBank/DDBJ databases">
        <title>Draft genome of a European isolate of the apple canker pathogen Neonectria ditissima.</title>
        <authorList>
            <person name="Gomez-Cortecero A."/>
            <person name="Harrison R.J."/>
            <person name="Armitage A.D."/>
        </authorList>
    </citation>
    <scope>NUCLEOTIDE SEQUENCE [LARGE SCALE GENOMIC DNA]</scope>
    <source>
        <strain evidence="2 3">R09/05</strain>
    </source>
</reference>
<proteinExistence type="predicted"/>
<feature type="signal peptide" evidence="1">
    <location>
        <begin position="1"/>
        <end position="19"/>
    </location>
</feature>
<name>A0A0P7BGL2_9HYPO</name>
<protein>
    <submittedName>
        <fullName evidence="2">Uncharacterized protein</fullName>
    </submittedName>
</protein>
<dbReference type="AlphaFoldDB" id="A0A0P7BGL2"/>
<evidence type="ECO:0000313" key="2">
    <source>
        <dbReference type="EMBL" id="KPM42376.1"/>
    </source>
</evidence>
<dbReference type="OrthoDB" id="5091764at2759"/>
<gene>
    <name evidence="2" type="ORF">AK830_g4176</name>
</gene>
<sequence length="134" mass="14761">MHFTNFIATAVLLASGATATPVDLEARKTLPPTAVNLLAITGTDIRFQTKTDVFVELNKLTHVENLSITELRVKGITVNQGGVQVPHIDNVVCQRYLNKFGTQVGSERFTKKAPALIDTNEVDFAWVMCYVVKN</sequence>
<keyword evidence="1" id="KW-0732">Signal</keyword>
<feature type="chain" id="PRO_5006135795" evidence="1">
    <location>
        <begin position="20"/>
        <end position="134"/>
    </location>
</feature>